<evidence type="ECO:0000256" key="1">
    <source>
        <dbReference type="SAM" id="Phobius"/>
    </source>
</evidence>
<accession>A0A223KM84</accession>
<keyword evidence="1" id="KW-0812">Transmembrane</keyword>
<dbReference type="Proteomes" id="UP000215224">
    <property type="component" value="Chromosome"/>
</dbReference>
<dbReference type="EMBL" id="CP018866">
    <property type="protein sequence ID" value="AST90605.1"/>
    <property type="molecule type" value="Genomic_DNA"/>
</dbReference>
<feature type="transmembrane region" description="Helical" evidence="1">
    <location>
        <begin position="6"/>
        <end position="29"/>
    </location>
</feature>
<proteinExistence type="predicted"/>
<reference evidence="2 3" key="1">
    <citation type="submission" date="2016-12" db="EMBL/GenBank/DDBJ databases">
        <title>The whole genome sequencing and assembly of Bacillus cohnii DSM 6307T strain.</title>
        <authorList>
            <person name="Lee Y.-J."/>
            <person name="Yi H."/>
            <person name="Bahn Y.-S."/>
            <person name="Kim J.F."/>
            <person name="Lee D.-W."/>
        </authorList>
    </citation>
    <scope>NUCLEOTIDE SEQUENCE [LARGE SCALE GENOMIC DNA]</scope>
    <source>
        <strain evidence="2 3">DSM 6307</strain>
    </source>
</reference>
<dbReference type="KEGG" id="bcoh:BC6307_04580"/>
<gene>
    <name evidence="2" type="ORF">BC6307_04580</name>
</gene>
<name>A0A223KM84_9BACI</name>
<keyword evidence="1" id="KW-0472">Membrane</keyword>
<evidence type="ECO:0000313" key="3">
    <source>
        <dbReference type="Proteomes" id="UP000215224"/>
    </source>
</evidence>
<evidence type="ECO:0000313" key="2">
    <source>
        <dbReference type="EMBL" id="AST90605.1"/>
    </source>
</evidence>
<organism evidence="2 3">
    <name type="scientific">Sutcliffiella cohnii</name>
    <dbReference type="NCBI Taxonomy" id="33932"/>
    <lineage>
        <taxon>Bacteria</taxon>
        <taxon>Bacillati</taxon>
        <taxon>Bacillota</taxon>
        <taxon>Bacilli</taxon>
        <taxon>Bacillales</taxon>
        <taxon>Bacillaceae</taxon>
        <taxon>Sutcliffiella</taxon>
    </lineage>
</organism>
<dbReference type="RefSeq" id="WP_066416618.1">
    <property type="nucleotide sequence ID" value="NZ_CP018866.1"/>
</dbReference>
<protein>
    <submittedName>
        <fullName evidence="2">Uncharacterized protein</fullName>
    </submittedName>
</protein>
<keyword evidence="1" id="KW-1133">Transmembrane helix</keyword>
<dbReference type="AlphaFoldDB" id="A0A223KM84"/>
<sequence length="62" mass="6702">MLDYFIDFTIVMVLIIAITAVMGVLTNGIGERLFGGKKKTVVADKSISIQTGWKNVGGKNNN</sequence>
<keyword evidence="3" id="KW-1185">Reference proteome</keyword>